<reference evidence="2 4" key="1">
    <citation type="submission" date="2019-05" db="EMBL/GenBank/DDBJ databases">
        <title>Whole genome sequence analysis of Cupriavidus campinensis S14E4C strain.</title>
        <authorList>
            <person name="Abbaszade G."/>
            <person name="Szabo A."/>
            <person name="Toumi M."/>
            <person name="Toth E."/>
        </authorList>
    </citation>
    <scope>NUCLEOTIDE SEQUENCE [LARGE SCALE GENOMIC DNA]</scope>
    <source>
        <strain evidence="2 4">S14E4C</strain>
    </source>
</reference>
<evidence type="ECO:0000313" key="2">
    <source>
        <dbReference type="EMBL" id="TSP11137.1"/>
    </source>
</evidence>
<protein>
    <submittedName>
        <fullName evidence="3">Uncharacterized protein</fullName>
    </submittedName>
</protein>
<dbReference type="RefSeq" id="WP_144199731.1">
    <property type="nucleotide sequence ID" value="NZ_CAJPVH010000065.1"/>
</dbReference>
<accession>A0AAE9I5P2</accession>
<name>A0AAE9I5P2_9BURK</name>
<feature type="region of interest" description="Disordered" evidence="1">
    <location>
        <begin position="1"/>
        <end position="40"/>
    </location>
</feature>
<gene>
    <name evidence="2" type="ORF">FGG12_18025</name>
    <name evidence="3" type="ORF">M5D45_18410</name>
</gene>
<keyword evidence="4" id="KW-1185">Reference proteome</keyword>
<reference evidence="3" key="2">
    <citation type="journal article" date="2022" name="Microbiol. Resour. Announc.">
        <title>Genome Sequence of Cupriavidus campinensis Strain G5, a Member of a Bacterial Consortium Capable of Polyethylene Degradation.</title>
        <authorList>
            <person name="Schneider B."/>
            <person name="Pfeiffer F."/>
            <person name="Dyall-Smith M."/>
            <person name="Kunte H.J."/>
        </authorList>
    </citation>
    <scope>NUCLEOTIDE SEQUENCE</scope>
    <source>
        <strain evidence="3">G5</strain>
    </source>
</reference>
<dbReference type="EMBL" id="VCIZ01000011">
    <property type="protein sequence ID" value="TSP11137.1"/>
    <property type="molecule type" value="Genomic_DNA"/>
</dbReference>
<evidence type="ECO:0000313" key="3">
    <source>
        <dbReference type="EMBL" id="URF07193.1"/>
    </source>
</evidence>
<evidence type="ECO:0000313" key="5">
    <source>
        <dbReference type="Proteomes" id="UP001056132"/>
    </source>
</evidence>
<sequence>MQLDFTRAPISPGTDRTRRLTPATTKPTTPRRRKKEAAPHWERGYRSHFYRNERGDKLGEVHLSDRGELPVVYRWAAGNYSGAEGSLAHARARVEETIGFGMRQLSLF</sequence>
<organism evidence="3 5">
    <name type="scientific">Cupriavidus campinensis</name>
    <dbReference type="NCBI Taxonomy" id="151783"/>
    <lineage>
        <taxon>Bacteria</taxon>
        <taxon>Pseudomonadati</taxon>
        <taxon>Pseudomonadota</taxon>
        <taxon>Betaproteobacteria</taxon>
        <taxon>Burkholderiales</taxon>
        <taxon>Burkholderiaceae</taxon>
        <taxon>Cupriavidus</taxon>
    </lineage>
</organism>
<reference evidence="3" key="3">
    <citation type="submission" date="2022-05" db="EMBL/GenBank/DDBJ databases">
        <authorList>
            <person name="Kunte H.-J."/>
        </authorList>
    </citation>
    <scope>NUCLEOTIDE SEQUENCE</scope>
    <source>
        <strain evidence="3">G5</strain>
    </source>
</reference>
<dbReference type="AlphaFoldDB" id="A0AAE9I5P2"/>
<dbReference type="KEGG" id="ccam:M5D45_18410"/>
<dbReference type="Proteomes" id="UP000318943">
    <property type="component" value="Unassembled WGS sequence"/>
</dbReference>
<evidence type="ECO:0000313" key="4">
    <source>
        <dbReference type="Proteomes" id="UP000318943"/>
    </source>
</evidence>
<evidence type="ECO:0000256" key="1">
    <source>
        <dbReference type="SAM" id="MobiDB-lite"/>
    </source>
</evidence>
<dbReference type="EMBL" id="CP097331">
    <property type="protein sequence ID" value="URF07193.1"/>
    <property type="molecule type" value="Genomic_DNA"/>
</dbReference>
<proteinExistence type="predicted"/>
<dbReference type="Proteomes" id="UP001056132">
    <property type="component" value="Chromosome 2"/>
</dbReference>